<dbReference type="AlphaFoldDB" id="A0A1I3ED42"/>
<sequence>MPRKKAKPPSPFDEIKSRPDLVPDAFGKIMCYGCKQVLPIAAFGDRRDGMCANCAETQSLKVSRAKAEEKAAEFMDLLVIESRTGGINKLPKTEELVAQIVSSFGSMPLFVNYWKVGLDAVVEKKGWSVGVLNHIGGIFKLIAIANQNKHQEDVDKMSLEQIEREQKLAAIQLLKDSIGQDMFEQVLRDAGLLKKDAMLPPPGDTIIDQIDAVDFPIREAKKRD</sequence>
<organism evidence="1 2">
    <name type="scientific">Planctomicrobium piriforme</name>
    <dbReference type="NCBI Taxonomy" id="1576369"/>
    <lineage>
        <taxon>Bacteria</taxon>
        <taxon>Pseudomonadati</taxon>
        <taxon>Planctomycetota</taxon>
        <taxon>Planctomycetia</taxon>
        <taxon>Planctomycetales</taxon>
        <taxon>Planctomycetaceae</taxon>
        <taxon>Planctomicrobium</taxon>
    </lineage>
</organism>
<name>A0A1I3ED42_9PLAN</name>
<proteinExistence type="predicted"/>
<dbReference type="STRING" id="1576369.SAMN05421753_104172"/>
<dbReference type="EMBL" id="FOQD01000004">
    <property type="protein sequence ID" value="SFH96897.1"/>
    <property type="molecule type" value="Genomic_DNA"/>
</dbReference>
<gene>
    <name evidence="1" type="ORF">SAMN05421753_104172</name>
</gene>
<accession>A0A1I3ED42</accession>
<evidence type="ECO:0000313" key="2">
    <source>
        <dbReference type="Proteomes" id="UP000199518"/>
    </source>
</evidence>
<protein>
    <submittedName>
        <fullName evidence="1">Uncharacterized protein</fullName>
    </submittedName>
</protein>
<dbReference type="RefSeq" id="WP_092048542.1">
    <property type="nucleotide sequence ID" value="NZ_FOQD01000004.1"/>
</dbReference>
<reference evidence="2" key="1">
    <citation type="submission" date="2016-10" db="EMBL/GenBank/DDBJ databases">
        <authorList>
            <person name="Varghese N."/>
            <person name="Submissions S."/>
        </authorList>
    </citation>
    <scope>NUCLEOTIDE SEQUENCE [LARGE SCALE GENOMIC DNA]</scope>
    <source>
        <strain evidence="2">DSM 26348</strain>
    </source>
</reference>
<keyword evidence="2" id="KW-1185">Reference proteome</keyword>
<evidence type="ECO:0000313" key="1">
    <source>
        <dbReference type="EMBL" id="SFH96897.1"/>
    </source>
</evidence>
<dbReference type="Proteomes" id="UP000199518">
    <property type="component" value="Unassembled WGS sequence"/>
</dbReference>